<protein>
    <recommendedName>
        <fullName evidence="3">HTH CENPB-type domain-containing protein</fullName>
    </recommendedName>
</protein>
<gene>
    <name evidence="1" type="ORF">L873DRAFT_1787864</name>
</gene>
<organism evidence="1 2">
    <name type="scientific">Choiromyces venosus 120613-1</name>
    <dbReference type="NCBI Taxonomy" id="1336337"/>
    <lineage>
        <taxon>Eukaryota</taxon>
        <taxon>Fungi</taxon>
        <taxon>Dikarya</taxon>
        <taxon>Ascomycota</taxon>
        <taxon>Pezizomycotina</taxon>
        <taxon>Pezizomycetes</taxon>
        <taxon>Pezizales</taxon>
        <taxon>Tuberaceae</taxon>
        <taxon>Choiromyces</taxon>
    </lineage>
</organism>
<name>A0A3N4JY10_9PEZI</name>
<dbReference type="EMBL" id="ML120369">
    <property type="protein sequence ID" value="RPB02128.1"/>
    <property type="molecule type" value="Genomic_DNA"/>
</dbReference>
<proteinExistence type="predicted"/>
<evidence type="ECO:0000313" key="1">
    <source>
        <dbReference type="EMBL" id="RPB02128.1"/>
    </source>
</evidence>
<accession>A0A3N4JY10</accession>
<reference evidence="1 2" key="1">
    <citation type="journal article" date="2018" name="Nat. Ecol. Evol.">
        <title>Pezizomycetes genomes reveal the molecular basis of ectomycorrhizal truffle lifestyle.</title>
        <authorList>
            <person name="Murat C."/>
            <person name="Payen T."/>
            <person name="Noel B."/>
            <person name="Kuo A."/>
            <person name="Morin E."/>
            <person name="Chen J."/>
            <person name="Kohler A."/>
            <person name="Krizsan K."/>
            <person name="Balestrini R."/>
            <person name="Da Silva C."/>
            <person name="Montanini B."/>
            <person name="Hainaut M."/>
            <person name="Levati E."/>
            <person name="Barry K.W."/>
            <person name="Belfiori B."/>
            <person name="Cichocki N."/>
            <person name="Clum A."/>
            <person name="Dockter R.B."/>
            <person name="Fauchery L."/>
            <person name="Guy J."/>
            <person name="Iotti M."/>
            <person name="Le Tacon F."/>
            <person name="Lindquist E.A."/>
            <person name="Lipzen A."/>
            <person name="Malagnac F."/>
            <person name="Mello A."/>
            <person name="Molinier V."/>
            <person name="Miyauchi S."/>
            <person name="Poulain J."/>
            <person name="Riccioni C."/>
            <person name="Rubini A."/>
            <person name="Sitrit Y."/>
            <person name="Splivallo R."/>
            <person name="Traeger S."/>
            <person name="Wang M."/>
            <person name="Zifcakova L."/>
            <person name="Wipf D."/>
            <person name="Zambonelli A."/>
            <person name="Paolocci F."/>
            <person name="Nowrousian M."/>
            <person name="Ottonello S."/>
            <person name="Baldrian P."/>
            <person name="Spatafora J.W."/>
            <person name="Henrissat B."/>
            <person name="Nagy L.G."/>
            <person name="Aury J.M."/>
            <person name="Wincker P."/>
            <person name="Grigoriev I.V."/>
            <person name="Bonfante P."/>
            <person name="Martin F.M."/>
        </authorList>
    </citation>
    <scope>NUCLEOTIDE SEQUENCE [LARGE SCALE GENOMIC DNA]</scope>
    <source>
        <strain evidence="1 2">120613-1</strain>
    </source>
</reference>
<evidence type="ECO:0008006" key="3">
    <source>
        <dbReference type="Google" id="ProtNLM"/>
    </source>
</evidence>
<dbReference type="AlphaFoldDB" id="A0A3N4JY10"/>
<sequence>MSVKPYSTEPMMQYEDRMLLAIEQYYEEYKLSSNLQSQYPTPSVHAIAEDYSVACSTLEHQLHGHSSWQEAAWRRIKMTPGEEEAIEEWCLTVASWCMPL</sequence>
<dbReference type="Proteomes" id="UP000276215">
    <property type="component" value="Unassembled WGS sequence"/>
</dbReference>
<keyword evidence="2" id="KW-1185">Reference proteome</keyword>
<evidence type="ECO:0000313" key="2">
    <source>
        <dbReference type="Proteomes" id="UP000276215"/>
    </source>
</evidence>